<dbReference type="InterPro" id="IPR050553">
    <property type="entry name" value="Thioredoxin_ResA/DsbE_sf"/>
</dbReference>
<evidence type="ECO:0000313" key="7">
    <source>
        <dbReference type="Proteomes" id="UP000247459"/>
    </source>
</evidence>
<dbReference type="GeneID" id="98572915"/>
<keyword evidence="4" id="KW-1015">Disulfide bond</keyword>
<dbReference type="Pfam" id="PF00578">
    <property type="entry name" value="AhpC-TSA"/>
    <property type="match status" value="1"/>
</dbReference>
<accession>A0A2W0CDL3</accession>
<name>A0A2W0CDL3_9BACL</name>
<evidence type="ECO:0000256" key="1">
    <source>
        <dbReference type="ARBA" id="ARBA00004196"/>
    </source>
</evidence>
<dbReference type="GO" id="GO:0016209">
    <property type="term" value="F:antioxidant activity"/>
    <property type="evidence" value="ECO:0007669"/>
    <property type="project" value="InterPro"/>
</dbReference>
<dbReference type="PANTHER" id="PTHR42852:SF6">
    <property type="entry name" value="THIOL:DISULFIDE INTERCHANGE PROTEIN DSBE"/>
    <property type="match status" value="1"/>
</dbReference>
<dbReference type="RefSeq" id="WP_095290532.1">
    <property type="nucleotide sequence ID" value="NZ_CP158836.1"/>
</dbReference>
<sequence length="175" mass="19190">MGKSRRTVQIVILLLILVLGGYAITTSVSGSNGKPKEGDKAPSFELLGLDGQVHTSEEYEGKAMVINFWGTWCEPCVKEMPALQAQADKWKDQGVQFIGINAGEDQMTVDNFVRQVGVNFPIMLDRDKTSIRDFGISPMPTTFFVSNTGKISTIHIGQLDLDTLDAQISQLAKQP</sequence>
<comment type="caution">
    <text evidence="6">The sequence shown here is derived from an EMBL/GenBank/DDBJ whole genome shotgun (WGS) entry which is preliminary data.</text>
</comment>
<evidence type="ECO:0000313" key="6">
    <source>
        <dbReference type="EMBL" id="PYY28839.1"/>
    </source>
</evidence>
<dbReference type="SUPFAM" id="SSF52833">
    <property type="entry name" value="Thioredoxin-like"/>
    <property type="match status" value="1"/>
</dbReference>
<dbReference type="PANTHER" id="PTHR42852">
    <property type="entry name" value="THIOL:DISULFIDE INTERCHANGE PROTEIN DSBE"/>
    <property type="match status" value="1"/>
</dbReference>
<dbReference type="AlphaFoldDB" id="A0A2W0CDL3"/>
<dbReference type="GO" id="GO:0016491">
    <property type="term" value="F:oxidoreductase activity"/>
    <property type="evidence" value="ECO:0007669"/>
    <property type="project" value="InterPro"/>
</dbReference>
<keyword evidence="3" id="KW-0812">Transmembrane</keyword>
<evidence type="ECO:0000256" key="4">
    <source>
        <dbReference type="ARBA" id="ARBA00023157"/>
    </source>
</evidence>
<comment type="subcellular location">
    <subcellularLocation>
        <location evidence="1">Cell envelope</location>
    </subcellularLocation>
</comment>
<keyword evidence="2" id="KW-0201">Cytochrome c-type biogenesis</keyword>
<dbReference type="CDD" id="cd02966">
    <property type="entry name" value="TlpA_like_family"/>
    <property type="match status" value="1"/>
</dbReference>
<dbReference type="Gene3D" id="3.40.30.10">
    <property type="entry name" value="Glutaredoxin"/>
    <property type="match status" value="1"/>
</dbReference>
<dbReference type="InterPro" id="IPR013766">
    <property type="entry name" value="Thioredoxin_domain"/>
</dbReference>
<organism evidence="6 7">
    <name type="scientific">Paenibacillus illinoisensis</name>
    <dbReference type="NCBI Taxonomy" id="59845"/>
    <lineage>
        <taxon>Bacteria</taxon>
        <taxon>Bacillati</taxon>
        <taxon>Bacillota</taxon>
        <taxon>Bacilli</taxon>
        <taxon>Bacillales</taxon>
        <taxon>Paenibacillaceae</taxon>
        <taxon>Paenibacillus</taxon>
    </lineage>
</organism>
<evidence type="ECO:0000256" key="5">
    <source>
        <dbReference type="ARBA" id="ARBA00023284"/>
    </source>
</evidence>
<dbReference type="EMBL" id="PRLG01000019">
    <property type="protein sequence ID" value="PYY28839.1"/>
    <property type="molecule type" value="Genomic_DNA"/>
</dbReference>
<evidence type="ECO:0000256" key="3">
    <source>
        <dbReference type="ARBA" id="ARBA00022968"/>
    </source>
</evidence>
<proteinExistence type="predicted"/>
<dbReference type="PROSITE" id="PS51352">
    <property type="entry name" value="THIOREDOXIN_2"/>
    <property type="match status" value="1"/>
</dbReference>
<dbReference type="InterPro" id="IPR017937">
    <property type="entry name" value="Thioredoxin_CS"/>
</dbReference>
<dbReference type="GO" id="GO:0017004">
    <property type="term" value="P:cytochrome complex assembly"/>
    <property type="evidence" value="ECO:0007669"/>
    <property type="project" value="UniProtKB-KW"/>
</dbReference>
<dbReference type="InterPro" id="IPR036249">
    <property type="entry name" value="Thioredoxin-like_sf"/>
</dbReference>
<dbReference type="PROSITE" id="PS00194">
    <property type="entry name" value="THIOREDOXIN_1"/>
    <property type="match status" value="1"/>
</dbReference>
<gene>
    <name evidence="6" type="ORF">PIL02S_02801</name>
</gene>
<protein>
    <submittedName>
        <fullName evidence="6">Alkyl hydroperoxide reductase-Thiol specific antioxidant-Mal allergen</fullName>
    </submittedName>
</protein>
<dbReference type="InterPro" id="IPR000866">
    <property type="entry name" value="AhpC/TSA"/>
</dbReference>
<dbReference type="Proteomes" id="UP000247459">
    <property type="component" value="Unassembled WGS sequence"/>
</dbReference>
<keyword evidence="5" id="KW-0676">Redox-active center</keyword>
<keyword evidence="3" id="KW-0735">Signal-anchor</keyword>
<evidence type="ECO:0000256" key="2">
    <source>
        <dbReference type="ARBA" id="ARBA00022748"/>
    </source>
</evidence>
<dbReference type="GO" id="GO:0030313">
    <property type="term" value="C:cell envelope"/>
    <property type="evidence" value="ECO:0007669"/>
    <property type="project" value="UniProtKB-SubCell"/>
</dbReference>
<dbReference type="OrthoDB" id="25753at2"/>
<reference evidence="6 7" key="1">
    <citation type="submission" date="2018-01" db="EMBL/GenBank/DDBJ databases">
        <title>Genome sequence of the PGP bacterium Paenibacillus illinoisensis E3.</title>
        <authorList>
            <person name="Rolli E."/>
            <person name="Marasco R."/>
            <person name="Bessem C."/>
            <person name="Michoud G."/>
            <person name="Gaiarsa S."/>
            <person name="Borin S."/>
            <person name="Daffonchio D."/>
        </authorList>
    </citation>
    <scope>NUCLEOTIDE SEQUENCE [LARGE SCALE GENOMIC DNA]</scope>
    <source>
        <strain evidence="6 7">E3</strain>
    </source>
</reference>